<feature type="chain" id="PRO_5037806230" evidence="1">
    <location>
        <begin position="19"/>
        <end position="179"/>
    </location>
</feature>
<accession>A0A923N2U2</accession>
<comment type="caution">
    <text evidence="3">The sequence shown here is derived from an EMBL/GenBank/DDBJ whole genome shotgun (WGS) entry which is preliminary data.</text>
</comment>
<feature type="domain" description="Lipid/polyisoprenoid-binding YceI-like" evidence="2">
    <location>
        <begin position="16"/>
        <end position="179"/>
    </location>
</feature>
<dbReference type="AlphaFoldDB" id="A0A923N2U2"/>
<dbReference type="Gene3D" id="2.40.128.110">
    <property type="entry name" value="Lipid/polyisoprenoid-binding, YceI-like"/>
    <property type="match status" value="1"/>
</dbReference>
<evidence type="ECO:0000313" key="3">
    <source>
        <dbReference type="EMBL" id="MBC5845972.1"/>
    </source>
</evidence>
<dbReference type="InterPro" id="IPR036761">
    <property type="entry name" value="TTHA0802/YceI-like_sf"/>
</dbReference>
<protein>
    <submittedName>
        <fullName evidence="3">YceI family protein</fullName>
    </submittedName>
</protein>
<dbReference type="RefSeq" id="WP_187021217.1">
    <property type="nucleotide sequence ID" value="NZ_JACRUK010000063.1"/>
</dbReference>
<evidence type="ECO:0000256" key="1">
    <source>
        <dbReference type="SAM" id="SignalP"/>
    </source>
</evidence>
<feature type="signal peptide" evidence="1">
    <location>
        <begin position="1"/>
        <end position="18"/>
    </location>
</feature>
<dbReference type="Proteomes" id="UP000641454">
    <property type="component" value="Unassembled WGS sequence"/>
</dbReference>
<sequence length="179" mass="20536">MKKTILLLLFFLSSGLYAQDKMSTTNAIISFEASVPYFEAVKAKNEAVSCYLNTKRSSLSFVVYVNMFRFERSLMEDHFNANYLETKKYPKATFKGTIEKFDFKTLTEVEKTYSIAGKIFIHGKSKNIKVAAKIKKGKNGIELDSNFTINTDDFNIEIPYIVRNKISKQVTIKLYSVLQ</sequence>
<dbReference type="Pfam" id="PF04264">
    <property type="entry name" value="YceI"/>
    <property type="match status" value="1"/>
</dbReference>
<organism evidence="3 4">
    <name type="scientific">Flavobacterium muglaense</name>
    <dbReference type="NCBI Taxonomy" id="2764716"/>
    <lineage>
        <taxon>Bacteria</taxon>
        <taxon>Pseudomonadati</taxon>
        <taxon>Bacteroidota</taxon>
        <taxon>Flavobacteriia</taxon>
        <taxon>Flavobacteriales</taxon>
        <taxon>Flavobacteriaceae</taxon>
        <taxon>Flavobacterium</taxon>
    </lineage>
</organism>
<name>A0A923N2U2_9FLAO</name>
<dbReference type="PANTHER" id="PTHR34406:SF1">
    <property type="entry name" value="PROTEIN YCEI"/>
    <property type="match status" value="1"/>
</dbReference>
<dbReference type="SMART" id="SM00867">
    <property type="entry name" value="YceI"/>
    <property type="match status" value="1"/>
</dbReference>
<keyword evidence="1" id="KW-0732">Signal</keyword>
<evidence type="ECO:0000259" key="2">
    <source>
        <dbReference type="SMART" id="SM00867"/>
    </source>
</evidence>
<dbReference type="SUPFAM" id="SSF101874">
    <property type="entry name" value="YceI-like"/>
    <property type="match status" value="1"/>
</dbReference>
<dbReference type="PANTHER" id="PTHR34406">
    <property type="entry name" value="PROTEIN YCEI"/>
    <property type="match status" value="1"/>
</dbReference>
<dbReference type="EMBL" id="JACRUL010000063">
    <property type="protein sequence ID" value="MBC5845972.1"/>
    <property type="molecule type" value="Genomic_DNA"/>
</dbReference>
<evidence type="ECO:0000313" key="4">
    <source>
        <dbReference type="Proteomes" id="UP000641454"/>
    </source>
</evidence>
<proteinExistence type="predicted"/>
<gene>
    <name evidence="3" type="ORF">H8R25_16240</name>
</gene>
<keyword evidence="4" id="KW-1185">Reference proteome</keyword>
<reference evidence="3 4" key="1">
    <citation type="submission" date="2020-08" db="EMBL/GenBank/DDBJ databases">
        <title>Description of novel Flavobacterium F-392 isolate.</title>
        <authorList>
            <person name="Saticioglu I.B."/>
            <person name="Duman M."/>
            <person name="Altun S."/>
        </authorList>
    </citation>
    <scope>NUCLEOTIDE SEQUENCE [LARGE SCALE GENOMIC DNA]</scope>
    <source>
        <strain evidence="3 4">F-392</strain>
    </source>
</reference>
<dbReference type="InterPro" id="IPR007372">
    <property type="entry name" value="Lipid/polyisoprenoid-bd_YceI"/>
</dbReference>